<evidence type="ECO:0000313" key="2">
    <source>
        <dbReference type="EMBL" id="KAF7095380.1"/>
    </source>
</evidence>
<dbReference type="SMART" id="SM00451">
    <property type="entry name" value="ZnF_U1"/>
    <property type="match status" value="9"/>
</dbReference>
<feature type="domain" description="C2H2-type" evidence="1">
    <location>
        <begin position="351"/>
        <end position="373"/>
    </location>
</feature>
<sequence length="548" mass="62558">MRDAERETTLLPNPCPMELARRAAHRADAGDIYGIPTPSADEQMTIQELHRELLHEKIRQRIIVDELAKQQELEAEFQRELLNSDVDARFRQITMPHHGTSPLPHDEPLDVPVSIARRPVKDRTVEWDRPPRCRPASEEDAPIVGAKQHKNALSGMKRKRTAETPSLICSICDAKCYRETDLQNHLRGRRHQENIEALQGEGKGAEARLHEKEVPQLADKNLKPMPTWFCSICDANCTSQSDLKNHLRGRRHQQNIEALQGDGKDPEVSRWMCSICNANCTSQSDLESHLRGRRHQENIEALQGDGKDPEVSGWMCDICNANCTSQSDLHQEKIEALEGDGKDPEVSRWMCYICNANCTSQSDFESHFRGRRHQENIEALQGGDKDPEVSRWMCDICNANCTSQSDFESHLRGRRHQENIEAQQRDGKDPELSRWMCDICNANCTSQSDFESHLRGRRHQENIEADDKGTEASRWMCDICNANCTSQSDLKSHLRGRRHQENIEALQGDGKGTEVSRWMCNICNANCLSRSDFESHIRGRRHQSNLQA</sequence>
<dbReference type="PANTHER" id="PTHR47487">
    <property type="entry name" value="OS06G0651300 PROTEIN-RELATED"/>
    <property type="match status" value="1"/>
</dbReference>
<evidence type="ECO:0000259" key="1">
    <source>
        <dbReference type="PROSITE" id="PS00028"/>
    </source>
</evidence>
<feature type="domain" description="C2H2-type" evidence="1">
    <location>
        <begin position="230"/>
        <end position="252"/>
    </location>
</feature>
<dbReference type="Proteomes" id="UP000815260">
    <property type="component" value="Chromosome 7A"/>
</dbReference>
<dbReference type="PROSITE" id="PS00028">
    <property type="entry name" value="ZINC_FINGER_C2H2_1"/>
    <property type="match status" value="8"/>
</dbReference>
<dbReference type="GO" id="GO:0003676">
    <property type="term" value="F:nucleic acid binding"/>
    <property type="evidence" value="ECO:0007669"/>
    <property type="project" value="InterPro"/>
</dbReference>
<organism evidence="2">
    <name type="scientific">Triticum aestivum</name>
    <name type="common">Wheat</name>
    <dbReference type="NCBI Taxonomy" id="4565"/>
    <lineage>
        <taxon>Eukaryota</taxon>
        <taxon>Viridiplantae</taxon>
        <taxon>Streptophyta</taxon>
        <taxon>Embryophyta</taxon>
        <taxon>Tracheophyta</taxon>
        <taxon>Spermatophyta</taxon>
        <taxon>Magnoliopsida</taxon>
        <taxon>Liliopsida</taxon>
        <taxon>Poales</taxon>
        <taxon>Poaceae</taxon>
        <taxon>BOP clade</taxon>
        <taxon>Pooideae</taxon>
        <taxon>Triticodae</taxon>
        <taxon>Triticeae</taxon>
        <taxon>Triticinae</taxon>
        <taxon>Triticum</taxon>
    </lineage>
</organism>
<dbReference type="OrthoDB" id="434647at2759"/>
<feature type="domain" description="C2H2-type" evidence="1">
    <location>
        <begin position="169"/>
        <end position="191"/>
    </location>
</feature>
<feature type="domain" description="C2H2-type" evidence="1">
    <location>
        <begin position="437"/>
        <end position="459"/>
    </location>
</feature>
<feature type="domain" description="C2H2-type" evidence="1">
    <location>
        <begin position="477"/>
        <end position="499"/>
    </location>
</feature>
<dbReference type="Gene3D" id="3.30.160.60">
    <property type="entry name" value="Classic Zinc Finger"/>
    <property type="match status" value="8"/>
</dbReference>
<dbReference type="InterPro" id="IPR003604">
    <property type="entry name" value="Matrin/U1-like-C_Znf_C2H2"/>
</dbReference>
<reference evidence="2" key="1">
    <citation type="journal article" date="2017" name="Gigascience">
        <title>The first near-complete assembly of the hexaploid bread wheat genome, Triticum aestivum.</title>
        <authorList>
            <person name="Zimin A.V."/>
            <person name="Puiu D."/>
            <person name="Hall R."/>
            <person name="Kingan S."/>
            <person name="Clavijo B.J."/>
            <person name="Salzberg S.L."/>
        </authorList>
    </citation>
    <scope>NUCLEOTIDE SEQUENCE</scope>
    <source>
        <tissue evidence="2">Leaf</tissue>
    </source>
</reference>
<dbReference type="AlphaFoldDB" id="A0A9R1MZQ4"/>
<comment type="caution">
    <text evidence="2">The sequence shown here is derived from an EMBL/GenBank/DDBJ whole genome shotgun (WGS) entry which is preliminary data.</text>
</comment>
<dbReference type="SUPFAM" id="SSF57667">
    <property type="entry name" value="beta-beta-alpha zinc fingers"/>
    <property type="match status" value="8"/>
</dbReference>
<gene>
    <name evidence="2" type="ORF">CFC21_097563</name>
</gene>
<feature type="domain" description="C2H2-type" evidence="1">
    <location>
        <begin position="520"/>
        <end position="542"/>
    </location>
</feature>
<dbReference type="Pfam" id="PF12874">
    <property type="entry name" value="zf-met"/>
    <property type="match status" value="9"/>
</dbReference>
<dbReference type="GO" id="GO:0008270">
    <property type="term" value="F:zinc ion binding"/>
    <property type="evidence" value="ECO:0007669"/>
    <property type="project" value="InterPro"/>
</dbReference>
<dbReference type="PANTHER" id="PTHR47487:SF4">
    <property type="entry name" value="OS08G0441900 PROTEIN"/>
    <property type="match status" value="1"/>
</dbReference>
<dbReference type="InterPro" id="IPR013087">
    <property type="entry name" value="Znf_C2H2_type"/>
</dbReference>
<proteinExistence type="predicted"/>
<dbReference type="InterPro" id="IPR036236">
    <property type="entry name" value="Znf_C2H2_sf"/>
</dbReference>
<dbReference type="SMART" id="SM00355">
    <property type="entry name" value="ZnF_C2H2"/>
    <property type="match status" value="8"/>
</dbReference>
<name>A0A9R1MZQ4_WHEAT</name>
<feature type="domain" description="C2H2-type" evidence="1">
    <location>
        <begin position="273"/>
        <end position="295"/>
    </location>
</feature>
<accession>A0A9R1MZQ4</accession>
<dbReference type="EMBL" id="CM022229">
    <property type="protein sequence ID" value="KAF7095380.1"/>
    <property type="molecule type" value="Genomic_DNA"/>
</dbReference>
<feature type="domain" description="C2H2-type" evidence="1">
    <location>
        <begin position="394"/>
        <end position="416"/>
    </location>
</feature>
<protein>
    <recommendedName>
        <fullName evidence="1">C2H2-type domain-containing protein</fullName>
    </recommendedName>
</protein>
<reference evidence="2" key="2">
    <citation type="submission" date="2020-03" db="EMBL/GenBank/DDBJ databases">
        <title>The second near-complete assembly of the hexaploid bread wheat (Triticum aestivum) genome.</title>
        <authorList>
            <person name="Zimin A.V."/>
            <person name="Puiu D."/>
            <person name="Shumante A."/>
            <person name="Alonge M."/>
            <person name="Salzberg S.L."/>
        </authorList>
    </citation>
    <scope>NUCLEOTIDE SEQUENCE</scope>
    <source>
        <tissue evidence="2">Leaf</tissue>
    </source>
</reference>